<name>A0A2R4MCR3_9HYPH</name>
<accession>A0A2R4MCR3</accession>
<dbReference type="Proteomes" id="UP000258927">
    <property type="component" value="Chromosome"/>
</dbReference>
<dbReference type="EMBL" id="CP021330">
    <property type="protein sequence ID" value="AVX03763.1"/>
    <property type="molecule type" value="Genomic_DNA"/>
</dbReference>
<reference evidence="2 3" key="1">
    <citation type="submission" date="2017-05" db="EMBL/GenBank/DDBJ databases">
        <title>Genome Analysis of Maritalea myrionectae HL2708#5.</title>
        <authorList>
            <consortium name="Cotde Inc.-PKNU"/>
            <person name="Jang D."/>
            <person name="Oh H.-M."/>
        </authorList>
    </citation>
    <scope>NUCLEOTIDE SEQUENCE [LARGE SCALE GENOMIC DNA]</scope>
    <source>
        <strain evidence="2 3">HL2708#5</strain>
    </source>
</reference>
<evidence type="ECO:0000256" key="1">
    <source>
        <dbReference type="SAM" id="Phobius"/>
    </source>
</evidence>
<gene>
    <name evidence="2" type="ORF">MXMO3_01232</name>
</gene>
<proteinExistence type="predicted"/>
<feature type="transmembrane region" description="Helical" evidence="1">
    <location>
        <begin position="12"/>
        <end position="32"/>
    </location>
</feature>
<organism evidence="2 3">
    <name type="scientific">Maritalea myrionectae</name>
    <dbReference type="NCBI Taxonomy" id="454601"/>
    <lineage>
        <taxon>Bacteria</taxon>
        <taxon>Pseudomonadati</taxon>
        <taxon>Pseudomonadota</taxon>
        <taxon>Alphaproteobacteria</taxon>
        <taxon>Hyphomicrobiales</taxon>
        <taxon>Devosiaceae</taxon>
        <taxon>Maritalea</taxon>
    </lineage>
</organism>
<keyword evidence="3" id="KW-1185">Reference proteome</keyword>
<dbReference type="KEGG" id="mmyr:MXMO3_01232"/>
<protein>
    <submittedName>
        <fullName evidence="2">Uncharacterized protein</fullName>
    </submittedName>
</protein>
<keyword evidence="1" id="KW-0812">Transmembrane</keyword>
<dbReference type="AlphaFoldDB" id="A0A2R4MCR3"/>
<keyword evidence="1" id="KW-1133">Transmembrane helix</keyword>
<keyword evidence="1" id="KW-0472">Membrane</keyword>
<evidence type="ECO:0000313" key="3">
    <source>
        <dbReference type="Proteomes" id="UP000258927"/>
    </source>
</evidence>
<sequence length="44" mass="4909">MQPHHKLLATQLFAAAILIGVITMASTPLALFERQSEPQYAMIR</sequence>
<evidence type="ECO:0000313" key="2">
    <source>
        <dbReference type="EMBL" id="AVX03763.1"/>
    </source>
</evidence>
<dbReference type="STRING" id="1122213.GCA_000423365_01565"/>